<keyword evidence="2" id="KW-1185">Reference proteome</keyword>
<accession>A0ACC1YHE5</accession>
<proteinExistence type="predicted"/>
<dbReference type="EMBL" id="CM051396">
    <property type="protein sequence ID" value="KAJ4723217.1"/>
    <property type="molecule type" value="Genomic_DNA"/>
</dbReference>
<evidence type="ECO:0000313" key="1">
    <source>
        <dbReference type="EMBL" id="KAJ4723217.1"/>
    </source>
</evidence>
<protein>
    <submittedName>
        <fullName evidence="1">Small subunit processome component 20-like</fullName>
    </submittedName>
</protein>
<dbReference type="Proteomes" id="UP001164539">
    <property type="component" value="Chromosome 3"/>
</dbReference>
<gene>
    <name evidence="1" type="ORF">OWV82_006612</name>
</gene>
<name>A0ACC1YHE5_MELAZ</name>
<sequence>MATPSHAVAVKSLNKSPGRRRFVFKTFSQRIEDIDINVFRSLEKVKAEPSEGSSFFLDCLIEWRELNTAEDFISFYEEMMPFVQTLPLILLHKDTIFSKLISRLQMKARLSLEPILRLIAALSRDLLEDFCPFLPRVADSLVSLLESGADREPDIVEQIFTSWSFIMMYLQKYLIRDIVTVLKVTVKLRYYSKDYVQEFMADATSFLLRNAPIEQLESGIRKIMLEVVKKQSPVRISGASALLCYVMRGISSGFHSRAERVLRLFMGQSVFSIGDKLNQGSDTVVQVVIAAFQRISDNLGPKELILMWECLHQEIIDSIANERLLHLNYLLSLLIATVEIINRQGISDYRPMLELVDILARAFIIPFDNVKEVNHPSEVVDKVLQLMLCILNGLHRANDMSTIAYCSSQWAPAFELRNSSLLTFIRKLLLTDPSILYKFRVNILSAMNDLIENSPDEVICLLLSLFGRLQMKPQFCDFLDGTSGVVLRICSFVQETISSWIRTINDVAQGNSSSTQIDEAKLALLWGVISCCPYIMDVQAESSLLMDLIDALHLLLMHETELVAGVSKHTWQSLIGASLASYREWRHAKNSGLEEMGKVLHLAKTCKSSSQVLCAVADYLDYVHGTTWQADNSQSKCHPELVAGKAVDAVGIYADNLCHSDKAIRVSTLRILCHYEPLTYGIAGMDQPPEKKMKTETGVSHTSPMDILGCNVTQLLLSIETTPLSIDSSRKIILLISRIQMSLTAGRISETYVPLVLNGVIGVLHNRFSYLWNPASECLAVLISKHVGLVWDKFVGHFQHCQSKFLISHEQPDGLSSKLSNTSNDLVEQFNLFVSPASESTPHAMVLSMLLQTLQKVPSVAESRSRLIIALFLDFLGYNNNNLVSVGSFNSLICKGKEWKGVLKEWLNLLKLMRNSKSFYKSQFLKAVLQNRLLDENDAEMQMKVLDCLLMWKDDFLIPYDQHLKNLINSKSLREELTTWSLSRESHLIEEGHRANLVPLVIRLLMPKVRKLKTLASRKHASIYHRKAVLGFIAQLDVDELPVFFALLIKSLQIIPKGADDDAFWNKPYCTVEEFRESSFLKYFTIENIAALSWKKIHGFLHVIEDVLGVFDELHVGPFLNLLIGCVVRILVSCTSSLDFSKDRRSSLVENNSSADLTSYEKDNPAGNHVLTNSSVKQFKDLRALCLRIVSTFLNKYEDHDYDCDFWDLYFKSVKSLIDAFKLEGASSEKPSSLFSCFLAMSRSSRLVSLLYREKNLVPDIFSILTVATATEAIVSSVLRFIENLLILDNELGDEDSAIKEIILPNLDILICSLHSHFQSASKRKLVKSYGETAIGILKLLAHYIKDPLIAAKFVDILLPFIAKEVKDSDVSVKAVQVVRDIIPVVGIGSSRKVLKALSPLLVSVELDMRSSICDLLDALAKADPSVSSVAKLICELNASSALEMGGLDYDSVVAAYEKISIDLFYTTGVDDALVILSHFVYDMSSEELILRHSAYRSLLSFVEFSSLILDGEKPSAQEAMQTVDEGLWTRASIQHIINKFILKYMGEAMTRGSKVKKEWIDLLREMALKLPQLSNLNSLKDLCSEDSEVDFFKNIIHLQKHRRARALTRFRKVISSKNMSEGLLNKVFVPLFFTMLYDVQDENVRSACSEALASISAHMEWKSYSALLMRCFHEMEKNPQKQKILLRLLCSILDQFHFSQLRSFEEAADPLANSVIATSTSSSGILHKCHSSTMVSDIKTYLQETVLPKLQKLLNADYDKANVDISRAALKVLKLLPGDIMDSQLPSIIHRISNFLKSRSDSIRNGARLALADCLKELGLEYLQFMIGVLRATLKRGYEQHVLGYTLNFILSKLLSGSASGKLDYCLGELLSVVENDILGDVAEEKEVEKIASKMIETKKQKSYETLELIAKNITFRTHASKLLSVVMAHLQNHLTPKVKSKLESMLNHIAAGIECNPSVDQTDLFVFIYGLVEDRIREENDLHASPSSKEATNHKNSVKGKTISSGRVIVAKPTCSHLITVFALGLLHKRLKNLKLNKHDEKLLSMLDSFVTLLGNCLSSKYEDILSASLRCLTPLVSLPLPSLESQADKIKATLLDIAHSSMSSSLLMQSCLSLLTKLLRTTKITLSSDQLHLLIQFPLFVDLERNPSDLALSLLKAIVNRKLVVHEIYDVVIRVAELMVTSQIESIRKKCSHVLLQFLLDYHLSDKRLQQHLDFLLANLSYEHASGREAVLEMLHAIIKKFPQTKVDEQSHTLFVHLVARLVNDHDNKVRSMIGVAIQLLIGRISPHLLQSILEYSLSWYLGTKQQLWSAGAQVLGLLVEVMKKDFQKHTDSVFPVMRSILDSTVNVVSERELDLSDEVTIPFWKEAYYSLVLLEKILCQFPNFVLETDLESTWEAICELLLHPHTWLCNRSNRLVSLYFVAVTEARRENMEKSSGAFFLMKPSRLFMIAVSLCSQLETQDTFDDAISNQITQNLVSAICNMHNSKGHMECADPQNFWSALGQHEQGLLLKAFQLLDSRKGKGVFLSIISGARDKNDHDPSGDFRYLLVSNLLKKMGKIALQKEEIQMKIIFNCFKLVSSEISRDYCRHYVFQMLPSLYKVCEGFSGKVISDDLKQLAQEVCDSIRTTIGDQHFVQVYNELRKNLKAKRDKRRQEEKLMAVVNPMRNAKRKLRIAAKHRVHKKRKIMTMKMGRWLH</sequence>
<comment type="caution">
    <text evidence="1">The sequence shown here is derived from an EMBL/GenBank/DDBJ whole genome shotgun (WGS) entry which is preliminary data.</text>
</comment>
<organism evidence="1 2">
    <name type="scientific">Melia azedarach</name>
    <name type="common">Chinaberry tree</name>
    <dbReference type="NCBI Taxonomy" id="155640"/>
    <lineage>
        <taxon>Eukaryota</taxon>
        <taxon>Viridiplantae</taxon>
        <taxon>Streptophyta</taxon>
        <taxon>Embryophyta</taxon>
        <taxon>Tracheophyta</taxon>
        <taxon>Spermatophyta</taxon>
        <taxon>Magnoliopsida</taxon>
        <taxon>eudicotyledons</taxon>
        <taxon>Gunneridae</taxon>
        <taxon>Pentapetalae</taxon>
        <taxon>rosids</taxon>
        <taxon>malvids</taxon>
        <taxon>Sapindales</taxon>
        <taxon>Meliaceae</taxon>
        <taxon>Melia</taxon>
    </lineage>
</organism>
<evidence type="ECO:0000313" key="2">
    <source>
        <dbReference type="Proteomes" id="UP001164539"/>
    </source>
</evidence>
<reference evidence="1 2" key="1">
    <citation type="journal article" date="2023" name="Science">
        <title>Complex scaffold remodeling in plant triterpene biosynthesis.</title>
        <authorList>
            <person name="De La Pena R."/>
            <person name="Hodgson H."/>
            <person name="Liu J.C."/>
            <person name="Stephenson M.J."/>
            <person name="Martin A.C."/>
            <person name="Owen C."/>
            <person name="Harkess A."/>
            <person name="Leebens-Mack J."/>
            <person name="Jimenez L.E."/>
            <person name="Osbourn A."/>
            <person name="Sattely E.S."/>
        </authorList>
    </citation>
    <scope>NUCLEOTIDE SEQUENCE [LARGE SCALE GENOMIC DNA]</scope>
    <source>
        <strain evidence="2">cv. JPN11</strain>
        <tissue evidence="1">Leaf</tissue>
    </source>
</reference>